<evidence type="ECO:0000256" key="3">
    <source>
        <dbReference type="ARBA" id="ARBA00022777"/>
    </source>
</evidence>
<dbReference type="InterPro" id="IPR011009">
    <property type="entry name" value="Kinase-like_dom_sf"/>
</dbReference>
<accession>A0A914QMU1</accession>
<keyword evidence="4" id="KW-0067">ATP-binding</keyword>
<evidence type="ECO:0000256" key="5">
    <source>
        <dbReference type="ARBA" id="ARBA00023137"/>
    </source>
</evidence>
<dbReference type="AlphaFoldDB" id="A0A914QMU1"/>
<evidence type="ECO:0000313" key="7">
    <source>
        <dbReference type="Proteomes" id="UP000887578"/>
    </source>
</evidence>
<dbReference type="FunFam" id="1.10.510.10:FF:000554">
    <property type="entry name" value="Predicted protein"/>
    <property type="match status" value="1"/>
</dbReference>
<name>A0A914QMU1_9BILA</name>
<dbReference type="GO" id="GO:0004714">
    <property type="term" value="F:transmembrane receptor protein tyrosine kinase activity"/>
    <property type="evidence" value="ECO:0007669"/>
    <property type="project" value="TreeGrafter"/>
</dbReference>
<proteinExistence type="predicted"/>
<keyword evidence="7" id="KW-1185">Reference proteome</keyword>
<dbReference type="InterPro" id="IPR020635">
    <property type="entry name" value="Tyr_kinase_cat_dom"/>
</dbReference>
<dbReference type="InterPro" id="IPR001245">
    <property type="entry name" value="Ser-Thr/Tyr_kinase_cat_dom"/>
</dbReference>
<feature type="domain" description="Protein kinase" evidence="6">
    <location>
        <begin position="1"/>
        <end position="171"/>
    </location>
</feature>
<dbReference type="Gene3D" id="1.10.510.10">
    <property type="entry name" value="Transferase(Phosphotransferase) domain 1"/>
    <property type="match status" value="1"/>
</dbReference>
<evidence type="ECO:0000256" key="2">
    <source>
        <dbReference type="ARBA" id="ARBA00022741"/>
    </source>
</evidence>
<evidence type="ECO:0000259" key="6">
    <source>
        <dbReference type="PROSITE" id="PS50011"/>
    </source>
</evidence>
<reference evidence="8" key="1">
    <citation type="submission" date="2022-11" db="UniProtKB">
        <authorList>
            <consortium name="WormBaseParasite"/>
        </authorList>
    </citation>
    <scope>IDENTIFICATION</scope>
</reference>
<dbReference type="WBParaSite" id="PDA_v2.g4946.t1">
    <property type="protein sequence ID" value="PDA_v2.g4946.t1"/>
    <property type="gene ID" value="PDA_v2.g4946"/>
</dbReference>
<dbReference type="Proteomes" id="UP000887578">
    <property type="component" value="Unplaced"/>
</dbReference>
<keyword evidence="3" id="KW-0418">Kinase</keyword>
<dbReference type="SUPFAM" id="SSF56112">
    <property type="entry name" value="Protein kinase-like (PK-like)"/>
    <property type="match status" value="1"/>
</dbReference>
<keyword evidence="2" id="KW-0547">Nucleotide-binding</keyword>
<dbReference type="PANTHER" id="PTHR24416">
    <property type="entry name" value="TYROSINE-PROTEIN KINASE RECEPTOR"/>
    <property type="match status" value="1"/>
</dbReference>
<dbReference type="PANTHER" id="PTHR24416:SF600">
    <property type="entry name" value="PDGF- AND VEGF-RECEPTOR RELATED, ISOFORM J"/>
    <property type="match status" value="1"/>
</dbReference>
<evidence type="ECO:0000256" key="4">
    <source>
        <dbReference type="ARBA" id="ARBA00022840"/>
    </source>
</evidence>
<dbReference type="PROSITE" id="PS50011">
    <property type="entry name" value="PROTEIN_KINASE_DOM"/>
    <property type="match status" value="1"/>
</dbReference>
<dbReference type="SMART" id="SM00219">
    <property type="entry name" value="TyrKc"/>
    <property type="match status" value="1"/>
</dbReference>
<dbReference type="Pfam" id="PF07714">
    <property type="entry name" value="PK_Tyr_Ser-Thr"/>
    <property type="match status" value="1"/>
</dbReference>
<dbReference type="InterPro" id="IPR008266">
    <property type="entry name" value="Tyr_kinase_AS"/>
</dbReference>
<organism evidence="7 8">
    <name type="scientific">Panagrolaimus davidi</name>
    <dbReference type="NCBI Taxonomy" id="227884"/>
    <lineage>
        <taxon>Eukaryota</taxon>
        <taxon>Metazoa</taxon>
        <taxon>Ecdysozoa</taxon>
        <taxon>Nematoda</taxon>
        <taxon>Chromadorea</taxon>
        <taxon>Rhabditida</taxon>
        <taxon>Tylenchina</taxon>
        <taxon>Panagrolaimomorpha</taxon>
        <taxon>Panagrolaimoidea</taxon>
        <taxon>Panagrolaimidae</taxon>
        <taxon>Panagrolaimus</taxon>
    </lineage>
</organism>
<sequence>MDYRNEALPQNKILSILWQISQALEYVTSLNLIHRDVACRNILLTERNVAKLADFGLCCHCGDSLIYESTLSHRMPIKWLSLEVLIDRKFSEKSDIWSYGIMCYEIFTYGSVPYPTLTNMELLEFLKDGNRLEKPDAADDEIYGLMLDCWKEKPEDRPHFTEIGNILRKLLESEAYGYIAIVSQYDINDNEGISNHTE</sequence>
<keyword evidence="5" id="KW-0829">Tyrosine-protein kinase</keyword>
<dbReference type="GO" id="GO:0007169">
    <property type="term" value="P:cell surface receptor protein tyrosine kinase signaling pathway"/>
    <property type="evidence" value="ECO:0007669"/>
    <property type="project" value="TreeGrafter"/>
</dbReference>
<dbReference type="GO" id="GO:0005886">
    <property type="term" value="C:plasma membrane"/>
    <property type="evidence" value="ECO:0007669"/>
    <property type="project" value="TreeGrafter"/>
</dbReference>
<keyword evidence="1" id="KW-0808">Transferase</keyword>
<evidence type="ECO:0000256" key="1">
    <source>
        <dbReference type="ARBA" id="ARBA00022679"/>
    </source>
</evidence>
<dbReference type="PROSITE" id="PS00109">
    <property type="entry name" value="PROTEIN_KINASE_TYR"/>
    <property type="match status" value="1"/>
</dbReference>
<dbReference type="InterPro" id="IPR000719">
    <property type="entry name" value="Prot_kinase_dom"/>
</dbReference>
<dbReference type="InterPro" id="IPR050122">
    <property type="entry name" value="RTK"/>
</dbReference>
<dbReference type="PRINTS" id="PR00109">
    <property type="entry name" value="TYRKINASE"/>
</dbReference>
<dbReference type="GO" id="GO:0005524">
    <property type="term" value="F:ATP binding"/>
    <property type="evidence" value="ECO:0007669"/>
    <property type="project" value="UniProtKB-KW"/>
</dbReference>
<evidence type="ECO:0000313" key="8">
    <source>
        <dbReference type="WBParaSite" id="PDA_v2.g4946.t1"/>
    </source>
</evidence>
<dbReference type="GO" id="GO:0043235">
    <property type="term" value="C:receptor complex"/>
    <property type="evidence" value="ECO:0007669"/>
    <property type="project" value="TreeGrafter"/>
</dbReference>
<protein>
    <submittedName>
        <fullName evidence="8">Protein kinase domain-containing protein</fullName>
    </submittedName>
</protein>